<dbReference type="SUPFAM" id="SSF102588">
    <property type="entry name" value="LmbE-like"/>
    <property type="match status" value="1"/>
</dbReference>
<dbReference type="Pfam" id="PF02585">
    <property type="entry name" value="PIG-L"/>
    <property type="match status" value="1"/>
</dbReference>
<dbReference type="PANTHER" id="PTHR12993:SF11">
    <property type="entry name" value="N-ACETYLGLUCOSAMINYL-PHOSPHATIDYLINOSITOL DE-N-ACETYLASE"/>
    <property type="match status" value="1"/>
</dbReference>
<dbReference type="PANTHER" id="PTHR12993">
    <property type="entry name" value="N-ACETYLGLUCOSAMINYL-PHOSPHATIDYLINOSITOL DE-N-ACETYLASE-RELATED"/>
    <property type="match status" value="1"/>
</dbReference>
<dbReference type="AlphaFoldDB" id="X1G536"/>
<accession>X1G536</accession>
<organism evidence="1">
    <name type="scientific">marine sediment metagenome</name>
    <dbReference type="NCBI Taxonomy" id="412755"/>
    <lineage>
        <taxon>unclassified sequences</taxon>
        <taxon>metagenomes</taxon>
        <taxon>ecological metagenomes</taxon>
    </lineage>
</organism>
<reference evidence="1" key="1">
    <citation type="journal article" date="2014" name="Front. Microbiol.">
        <title>High frequency of phylogenetically diverse reductive dehalogenase-homologous genes in deep subseafloor sedimentary metagenomes.</title>
        <authorList>
            <person name="Kawai M."/>
            <person name="Futagami T."/>
            <person name="Toyoda A."/>
            <person name="Takaki Y."/>
            <person name="Nishi S."/>
            <person name="Hori S."/>
            <person name="Arai W."/>
            <person name="Tsubouchi T."/>
            <person name="Morono Y."/>
            <person name="Uchiyama I."/>
            <person name="Ito T."/>
            <person name="Fujiyama A."/>
            <person name="Inagaki F."/>
            <person name="Takami H."/>
        </authorList>
    </citation>
    <scope>NUCLEOTIDE SEQUENCE</scope>
    <source>
        <strain evidence="1">Expedition CK06-06</strain>
    </source>
</reference>
<dbReference type="InterPro" id="IPR024078">
    <property type="entry name" value="LmbE-like_dom_sf"/>
</dbReference>
<dbReference type="InterPro" id="IPR003737">
    <property type="entry name" value="GlcNAc_PI_deacetylase-related"/>
</dbReference>
<sequence>MKILVISPHPDDETLGCGGTILKHKDIGDKIYWLIITNISVKNEWDRDIVEKRQKEIETTAEMYGFEKTFKLDYPTEKLDTIPIQEIIKSISKVILEVKPEIIYLPNRSDVHTDHHITFKAVYSCTKNFRYPFIKKILMYETLSETEFSPALPENAF</sequence>
<evidence type="ECO:0000313" key="1">
    <source>
        <dbReference type="EMBL" id="GAH39945.1"/>
    </source>
</evidence>
<protein>
    <recommendedName>
        <fullName evidence="2">GlcNAc-PI de-N-acetylase</fullName>
    </recommendedName>
</protein>
<comment type="caution">
    <text evidence="1">The sequence shown here is derived from an EMBL/GenBank/DDBJ whole genome shotgun (WGS) entry which is preliminary data.</text>
</comment>
<dbReference type="GO" id="GO:0016811">
    <property type="term" value="F:hydrolase activity, acting on carbon-nitrogen (but not peptide) bonds, in linear amides"/>
    <property type="evidence" value="ECO:0007669"/>
    <property type="project" value="TreeGrafter"/>
</dbReference>
<gene>
    <name evidence="1" type="ORF">S03H2_22799</name>
</gene>
<evidence type="ECO:0008006" key="2">
    <source>
        <dbReference type="Google" id="ProtNLM"/>
    </source>
</evidence>
<dbReference type="Gene3D" id="3.40.50.10320">
    <property type="entry name" value="LmbE-like"/>
    <property type="match status" value="1"/>
</dbReference>
<dbReference type="EMBL" id="BARU01012337">
    <property type="protein sequence ID" value="GAH39945.1"/>
    <property type="molecule type" value="Genomic_DNA"/>
</dbReference>
<name>X1G536_9ZZZZ</name>
<feature type="non-terminal residue" evidence="1">
    <location>
        <position position="157"/>
    </location>
</feature>
<proteinExistence type="predicted"/>